<proteinExistence type="predicted"/>
<feature type="non-terminal residue" evidence="1">
    <location>
        <position position="1"/>
    </location>
</feature>
<name>A0AAD5D5T8_AMBAR</name>
<keyword evidence="2" id="KW-1185">Reference proteome</keyword>
<evidence type="ECO:0000313" key="1">
    <source>
        <dbReference type="EMBL" id="KAI7753660.1"/>
    </source>
</evidence>
<organism evidence="1 2">
    <name type="scientific">Ambrosia artemisiifolia</name>
    <name type="common">Common ragweed</name>
    <dbReference type="NCBI Taxonomy" id="4212"/>
    <lineage>
        <taxon>Eukaryota</taxon>
        <taxon>Viridiplantae</taxon>
        <taxon>Streptophyta</taxon>
        <taxon>Embryophyta</taxon>
        <taxon>Tracheophyta</taxon>
        <taxon>Spermatophyta</taxon>
        <taxon>Magnoliopsida</taxon>
        <taxon>eudicotyledons</taxon>
        <taxon>Gunneridae</taxon>
        <taxon>Pentapetalae</taxon>
        <taxon>asterids</taxon>
        <taxon>campanulids</taxon>
        <taxon>Asterales</taxon>
        <taxon>Asteraceae</taxon>
        <taxon>Asteroideae</taxon>
        <taxon>Heliantheae alliance</taxon>
        <taxon>Heliantheae</taxon>
        <taxon>Ambrosia</taxon>
    </lineage>
</organism>
<accession>A0AAD5D5T8</accession>
<gene>
    <name evidence="1" type="ORF">M8C21_015802</name>
</gene>
<dbReference type="EMBL" id="JAMZMK010005359">
    <property type="protein sequence ID" value="KAI7753660.1"/>
    <property type="molecule type" value="Genomic_DNA"/>
</dbReference>
<dbReference type="AlphaFoldDB" id="A0AAD5D5T8"/>
<dbReference type="Proteomes" id="UP001206925">
    <property type="component" value="Unassembled WGS sequence"/>
</dbReference>
<comment type="caution">
    <text evidence="1">The sequence shown here is derived from an EMBL/GenBank/DDBJ whole genome shotgun (WGS) entry which is preliminary data.</text>
</comment>
<feature type="non-terminal residue" evidence="1">
    <location>
        <position position="258"/>
    </location>
</feature>
<protein>
    <submittedName>
        <fullName evidence="1">Uncharacterized protein</fullName>
    </submittedName>
</protein>
<evidence type="ECO:0000313" key="2">
    <source>
        <dbReference type="Proteomes" id="UP001206925"/>
    </source>
</evidence>
<sequence>SSTMNPVPTNNQSLFLLLTTVPLHSQNPLSWFKLTPPSINTHPPWFKPTPPSEKNTMKRCTKSFSTLCEAIMECHLAKLNPTWTSREEEEDDVSKSLRHFKTSTKVKKQIFMLEWTSKMQKQKMNGMKTAEADVLKNREDISSLMVKRDERNGFKAILLAFDTPKIGRTEADVKTKCEVAQESIGDKSIGKLGIEKLELEADNVKVAGVYWWYQNDDICNPFMIPPKAITKFWNAVFAVHFYPPLFGIDFFNKEHGSL</sequence>
<reference evidence="1" key="1">
    <citation type="submission" date="2022-06" db="EMBL/GenBank/DDBJ databases">
        <title>Uncovering the hologenomic basis of an extraordinary plant invasion.</title>
        <authorList>
            <person name="Bieker V.C."/>
            <person name="Martin M.D."/>
            <person name="Gilbert T."/>
            <person name="Hodgins K."/>
            <person name="Battlay P."/>
            <person name="Petersen B."/>
            <person name="Wilson J."/>
        </authorList>
    </citation>
    <scope>NUCLEOTIDE SEQUENCE</scope>
    <source>
        <strain evidence="1">AA19_3_7</strain>
        <tissue evidence="1">Leaf</tissue>
    </source>
</reference>